<protein>
    <submittedName>
        <fullName evidence="1">Uncharacterized protein</fullName>
    </submittedName>
</protein>
<reference evidence="1" key="1">
    <citation type="journal article" date="2023" name="bioRxiv">
        <title>Improved chromosome-level genome assembly for marigold (Tagetes erecta).</title>
        <authorList>
            <person name="Jiang F."/>
            <person name="Yuan L."/>
            <person name="Wang S."/>
            <person name="Wang H."/>
            <person name="Xu D."/>
            <person name="Wang A."/>
            <person name="Fan W."/>
        </authorList>
    </citation>
    <scope>NUCLEOTIDE SEQUENCE</scope>
    <source>
        <strain evidence="1">WSJ</strain>
        <tissue evidence="1">Leaf</tissue>
    </source>
</reference>
<organism evidence="1 2">
    <name type="scientific">Tagetes erecta</name>
    <name type="common">African marigold</name>
    <dbReference type="NCBI Taxonomy" id="13708"/>
    <lineage>
        <taxon>Eukaryota</taxon>
        <taxon>Viridiplantae</taxon>
        <taxon>Streptophyta</taxon>
        <taxon>Embryophyta</taxon>
        <taxon>Tracheophyta</taxon>
        <taxon>Spermatophyta</taxon>
        <taxon>Magnoliopsida</taxon>
        <taxon>eudicotyledons</taxon>
        <taxon>Gunneridae</taxon>
        <taxon>Pentapetalae</taxon>
        <taxon>asterids</taxon>
        <taxon>campanulids</taxon>
        <taxon>Asterales</taxon>
        <taxon>Asteraceae</taxon>
        <taxon>Asteroideae</taxon>
        <taxon>Heliantheae alliance</taxon>
        <taxon>Tageteae</taxon>
        <taxon>Tagetes</taxon>
    </lineage>
</organism>
<dbReference type="Proteomes" id="UP001229421">
    <property type="component" value="Unassembled WGS sequence"/>
</dbReference>
<evidence type="ECO:0000313" key="1">
    <source>
        <dbReference type="EMBL" id="KAK1432346.1"/>
    </source>
</evidence>
<sequence length="87" mass="8671">MMLCKKICFGSNARFGGGFGIGKCCGVNFCIGEQFVTFGICFGVGRKVTVGGETWHGDGAGDRGCGLSDGRAANGGGVGGGGIPMSR</sequence>
<evidence type="ECO:0000313" key="2">
    <source>
        <dbReference type="Proteomes" id="UP001229421"/>
    </source>
</evidence>
<accession>A0AAD8P549</accession>
<gene>
    <name evidence="1" type="ORF">QVD17_09242</name>
</gene>
<dbReference type="AlphaFoldDB" id="A0AAD8P549"/>
<comment type="caution">
    <text evidence="1">The sequence shown here is derived from an EMBL/GenBank/DDBJ whole genome shotgun (WGS) entry which is preliminary data.</text>
</comment>
<dbReference type="EMBL" id="JAUHHV010000002">
    <property type="protein sequence ID" value="KAK1432346.1"/>
    <property type="molecule type" value="Genomic_DNA"/>
</dbReference>
<keyword evidence="2" id="KW-1185">Reference proteome</keyword>
<proteinExistence type="predicted"/>
<name>A0AAD8P549_TARER</name>